<dbReference type="Gene3D" id="1.20.80.10">
    <property type="match status" value="1"/>
</dbReference>
<dbReference type="EMBL" id="JAHBMH010000033">
    <property type="protein sequence ID" value="KAK1937406.1"/>
    <property type="molecule type" value="Genomic_DNA"/>
</dbReference>
<dbReference type="Pfam" id="PF00887">
    <property type="entry name" value="ACBP"/>
    <property type="match status" value="1"/>
</dbReference>
<dbReference type="AlphaFoldDB" id="A0AAD9GFD2"/>
<evidence type="ECO:0000259" key="2">
    <source>
        <dbReference type="PROSITE" id="PS51228"/>
    </source>
</evidence>
<protein>
    <submittedName>
        <fullName evidence="3">Acyl CoA binding protein</fullName>
    </submittedName>
</protein>
<organism evidence="3 4">
    <name type="scientific">Babesia divergens</name>
    <dbReference type="NCBI Taxonomy" id="32595"/>
    <lineage>
        <taxon>Eukaryota</taxon>
        <taxon>Sar</taxon>
        <taxon>Alveolata</taxon>
        <taxon>Apicomplexa</taxon>
        <taxon>Aconoidasida</taxon>
        <taxon>Piroplasmida</taxon>
        <taxon>Babesiidae</taxon>
        <taxon>Babesia</taxon>
    </lineage>
</organism>
<dbReference type="GO" id="GO:0000062">
    <property type="term" value="F:fatty-acyl-CoA binding"/>
    <property type="evidence" value="ECO:0007669"/>
    <property type="project" value="InterPro"/>
</dbReference>
<comment type="caution">
    <text evidence="3">The sequence shown here is derived from an EMBL/GenBank/DDBJ whole genome shotgun (WGS) entry which is preliminary data.</text>
</comment>
<reference evidence="3" key="2">
    <citation type="submission" date="2021-05" db="EMBL/GenBank/DDBJ databases">
        <authorList>
            <person name="Pain A."/>
        </authorList>
    </citation>
    <scope>NUCLEOTIDE SEQUENCE</scope>
    <source>
        <strain evidence="3">1802A</strain>
    </source>
</reference>
<dbReference type="PROSITE" id="PS51228">
    <property type="entry name" value="ACB_2"/>
    <property type="match status" value="1"/>
</dbReference>
<dbReference type="PANTHER" id="PTHR23310:SF115">
    <property type="entry name" value="ACB DOMAIN-CONTAINING PROTEIN"/>
    <property type="match status" value="1"/>
</dbReference>
<dbReference type="FunFam" id="1.20.80.10:FF:000010">
    <property type="entry name" value="Acyl-CoA-binding domain-containing protein 5"/>
    <property type="match status" value="1"/>
</dbReference>
<dbReference type="PANTHER" id="PTHR23310">
    <property type="entry name" value="ACYL-COA-BINDING PROTEIN, ACBP"/>
    <property type="match status" value="1"/>
</dbReference>
<accession>A0AAD9GFD2</accession>
<dbReference type="Proteomes" id="UP001195914">
    <property type="component" value="Unassembled WGS sequence"/>
</dbReference>
<proteinExistence type="predicted"/>
<evidence type="ECO:0000313" key="3">
    <source>
        <dbReference type="EMBL" id="KAK1937406.1"/>
    </source>
</evidence>
<dbReference type="InterPro" id="IPR014352">
    <property type="entry name" value="FERM/acyl-CoA-bd_prot_sf"/>
</dbReference>
<dbReference type="PRINTS" id="PR00689">
    <property type="entry name" value="ACOABINDINGP"/>
</dbReference>
<dbReference type="SUPFAM" id="SSF47027">
    <property type="entry name" value="Acyl-CoA binding protein"/>
    <property type="match status" value="1"/>
</dbReference>
<feature type="domain" description="ACB" evidence="2">
    <location>
        <begin position="1"/>
        <end position="88"/>
    </location>
</feature>
<keyword evidence="4" id="KW-1185">Reference proteome</keyword>
<sequence>MAISDFDAAVKYVSSATGMMATDEDKLCFYKYFKQATVGDCNTPKPGMFQLQQKYKWEAWNSVSGMSKDDAMAAYVSLLDKLEPSWRS</sequence>
<gene>
    <name evidence="3" type="ORF">X943_001622</name>
</gene>
<dbReference type="GO" id="GO:0006631">
    <property type="term" value="P:fatty acid metabolic process"/>
    <property type="evidence" value="ECO:0007669"/>
    <property type="project" value="TreeGrafter"/>
</dbReference>
<evidence type="ECO:0000256" key="1">
    <source>
        <dbReference type="ARBA" id="ARBA00023121"/>
    </source>
</evidence>
<keyword evidence="1" id="KW-0446">Lipid-binding</keyword>
<evidence type="ECO:0000313" key="4">
    <source>
        <dbReference type="Proteomes" id="UP001195914"/>
    </source>
</evidence>
<dbReference type="InterPro" id="IPR000582">
    <property type="entry name" value="Acyl-CoA-binding_protein"/>
</dbReference>
<reference evidence="3" key="1">
    <citation type="journal article" date="2014" name="Nucleic Acids Res.">
        <title>The evolutionary dynamics of variant antigen genes in Babesia reveal a history of genomic innovation underlying host-parasite interaction.</title>
        <authorList>
            <person name="Jackson A.P."/>
            <person name="Otto T.D."/>
            <person name="Darby A."/>
            <person name="Ramaprasad A."/>
            <person name="Xia D."/>
            <person name="Echaide I.E."/>
            <person name="Farber M."/>
            <person name="Gahlot S."/>
            <person name="Gamble J."/>
            <person name="Gupta D."/>
            <person name="Gupta Y."/>
            <person name="Jackson L."/>
            <person name="Malandrin L."/>
            <person name="Malas T.B."/>
            <person name="Moussa E."/>
            <person name="Nair M."/>
            <person name="Reid A.J."/>
            <person name="Sanders M."/>
            <person name="Sharma J."/>
            <person name="Tracey A."/>
            <person name="Quail M.A."/>
            <person name="Weir W."/>
            <person name="Wastling J.M."/>
            <person name="Hall N."/>
            <person name="Willadsen P."/>
            <person name="Lingelbach K."/>
            <person name="Shiels B."/>
            <person name="Tait A."/>
            <person name="Berriman M."/>
            <person name="Allred D.R."/>
            <person name="Pain A."/>
        </authorList>
    </citation>
    <scope>NUCLEOTIDE SEQUENCE</scope>
    <source>
        <strain evidence="3">1802A</strain>
    </source>
</reference>
<dbReference type="InterPro" id="IPR035984">
    <property type="entry name" value="Acyl-CoA-binding_sf"/>
</dbReference>
<name>A0AAD9GFD2_BABDI</name>